<protein>
    <recommendedName>
        <fullName evidence="2">SUZ-C domain-containing protein</fullName>
    </recommendedName>
</protein>
<feature type="compositionally biased region" description="Basic and acidic residues" evidence="1">
    <location>
        <begin position="116"/>
        <end position="159"/>
    </location>
</feature>
<dbReference type="AlphaFoldDB" id="A0A8H3G2R1"/>
<proteinExistence type="predicted"/>
<dbReference type="PROSITE" id="PS51938">
    <property type="entry name" value="SUZ_C"/>
    <property type="match status" value="1"/>
</dbReference>
<organism evidence="3 4">
    <name type="scientific">Heterodermia speciosa</name>
    <dbReference type="NCBI Taxonomy" id="116794"/>
    <lineage>
        <taxon>Eukaryota</taxon>
        <taxon>Fungi</taxon>
        <taxon>Dikarya</taxon>
        <taxon>Ascomycota</taxon>
        <taxon>Pezizomycotina</taxon>
        <taxon>Lecanoromycetes</taxon>
        <taxon>OSLEUM clade</taxon>
        <taxon>Lecanoromycetidae</taxon>
        <taxon>Caliciales</taxon>
        <taxon>Physciaceae</taxon>
        <taxon>Heterodermia</taxon>
    </lineage>
</organism>
<name>A0A8H3G2R1_9LECA</name>
<keyword evidence="4" id="KW-1185">Reference proteome</keyword>
<accession>A0A8H3G2R1</accession>
<feature type="region of interest" description="Disordered" evidence="1">
    <location>
        <begin position="1"/>
        <end position="49"/>
    </location>
</feature>
<dbReference type="OrthoDB" id="5422283at2759"/>
<evidence type="ECO:0000313" key="3">
    <source>
        <dbReference type="EMBL" id="CAF9935494.1"/>
    </source>
</evidence>
<gene>
    <name evidence="3" type="ORF">HETSPECPRED_009807</name>
</gene>
<feature type="compositionally biased region" description="Basic and acidic residues" evidence="1">
    <location>
        <begin position="36"/>
        <end position="46"/>
    </location>
</feature>
<evidence type="ECO:0000259" key="2">
    <source>
        <dbReference type="PROSITE" id="PS51938"/>
    </source>
</evidence>
<dbReference type="Proteomes" id="UP000664521">
    <property type="component" value="Unassembled WGS sequence"/>
</dbReference>
<evidence type="ECO:0000256" key="1">
    <source>
        <dbReference type="SAM" id="MobiDB-lite"/>
    </source>
</evidence>
<evidence type="ECO:0000313" key="4">
    <source>
        <dbReference type="Proteomes" id="UP000664521"/>
    </source>
</evidence>
<comment type="caution">
    <text evidence="3">The sequence shown here is derived from an EMBL/GenBank/DDBJ whole genome shotgun (WGS) entry which is preliminary data.</text>
</comment>
<feature type="region of interest" description="Disordered" evidence="1">
    <location>
        <begin position="83"/>
        <end position="258"/>
    </location>
</feature>
<dbReference type="InterPro" id="IPR024642">
    <property type="entry name" value="SUZ-C"/>
</dbReference>
<feature type="domain" description="SUZ-C" evidence="2">
    <location>
        <begin position="209"/>
        <end position="252"/>
    </location>
</feature>
<reference evidence="3" key="1">
    <citation type="submission" date="2021-03" db="EMBL/GenBank/DDBJ databases">
        <authorList>
            <person name="Tagirdzhanova G."/>
        </authorList>
    </citation>
    <scope>NUCLEOTIDE SEQUENCE</scope>
</reference>
<dbReference type="EMBL" id="CAJPDS010000083">
    <property type="protein sequence ID" value="CAF9935494.1"/>
    <property type="molecule type" value="Genomic_DNA"/>
</dbReference>
<feature type="compositionally biased region" description="Polar residues" evidence="1">
    <location>
        <begin position="221"/>
        <end position="230"/>
    </location>
</feature>
<sequence length="258" mass="28775">MSTGGKVPDAWDDDWVEKVDTTTVAPEPTPTSKKLSKAERRAKQAEFNRQLWADADATRDSYYVNTRDEVPFKTEFKPAMKVLSRKPITKITNASDPASGFGQLSLEDEDEDDDGDQKKAVMTVHERQQKAQKDREEKQRKYEEVRERLFGSDPAEVKKSSGMTTPPKQRPDTDSRRQSRSRGGGEGRPSSSAGSKSRQLFDPMYTAKTDSTYIQKRDGQTESGRSTPSEQFPIRNPKAPDGSGRGGFGFASRGGRIT</sequence>
<feature type="compositionally biased region" description="Acidic residues" evidence="1">
    <location>
        <begin position="106"/>
        <end position="115"/>
    </location>
</feature>